<comment type="caution">
    <text evidence="3">The sequence shown here is derived from an EMBL/GenBank/DDBJ whole genome shotgun (WGS) entry which is preliminary data.</text>
</comment>
<dbReference type="InterPro" id="IPR013424">
    <property type="entry name" value="Ice-binding_C"/>
</dbReference>
<evidence type="ECO:0000313" key="4">
    <source>
        <dbReference type="Proteomes" id="UP000481037"/>
    </source>
</evidence>
<name>A0A6L5Q9Q7_9BURK</name>
<organism evidence="3 4">
    <name type="scientific">Duganella alba</name>
    <dbReference type="NCBI Taxonomy" id="2666081"/>
    <lineage>
        <taxon>Bacteria</taxon>
        <taxon>Pseudomonadati</taxon>
        <taxon>Pseudomonadota</taxon>
        <taxon>Betaproteobacteria</taxon>
        <taxon>Burkholderiales</taxon>
        <taxon>Oxalobacteraceae</taxon>
        <taxon>Telluria group</taxon>
        <taxon>Duganella</taxon>
    </lineage>
</organism>
<dbReference type="Proteomes" id="UP000481037">
    <property type="component" value="Unassembled WGS sequence"/>
</dbReference>
<feature type="chain" id="PRO_5026809403" evidence="1">
    <location>
        <begin position="21"/>
        <end position="213"/>
    </location>
</feature>
<sequence>MKHIIFAAALAAASMSAAHADINGLYNTGIGASGSQDSHYSLLAASSDTPISNILPYITDSGYPVGTWVPNSGDSKWITPTSNQAQSFDASADGIYTYTLTFNLSGYNPATAWFSGRLASDNTVQVLLNSHNIGSANSYGNWTTFGASSGFISGLNTLQFVVTNEALSGGNPTGLRVEFRESNVTAVPEAETYAMLLSGLALMGVVARRRRSK</sequence>
<accession>A0A6L5Q9Q7</accession>
<dbReference type="RefSeq" id="WP_154361681.1">
    <property type="nucleotide sequence ID" value="NZ_WKJM01000001.1"/>
</dbReference>
<feature type="domain" description="Ice-binding protein C-terminal" evidence="2">
    <location>
        <begin position="186"/>
        <end position="210"/>
    </location>
</feature>
<dbReference type="AlphaFoldDB" id="A0A6L5Q9Q7"/>
<keyword evidence="1" id="KW-0732">Signal</keyword>
<feature type="signal peptide" evidence="1">
    <location>
        <begin position="1"/>
        <end position="20"/>
    </location>
</feature>
<reference evidence="3 4" key="1">
    <citation type="submission" date="2019-11" db="EMBL/GenBank/DDBJ databases">
        <title>Novel species isolated from a subtropical stream in China.</title>
        <authorList>
            <person name="Lu H."/>
        </authorList>
    </citation>
    <scope>NUCLEOTIDE SEQUENCE [LARGE SCALE GENOMIC DNA]</scope>
    <source>
        <strain evidence="3 4">FT25W</strain>
    </source>
</reference>
<dbReference type="Pfam" id="PF07589">
    <property type="entry name" value="PEP-CTERM"/>
    <property type="match status" value="1"/>
</dbReference>
<evidence type="ECO:0000256" key="1">
    <source>
        <dbReference type="SAM" id="SignalP"/>
    </source>
</evidence>
<dbReference type="EMBL" id="WKJM01000001">
    <property type="protein sequence ID" value="MRX06330.1"/>
    <property type="molecule type" value="Genomic_DNA"/>
</dbReference>
<evidence type="ECO:0000313" key="3">
    <source>
        <dbReference type="EMBL" id="MRX06330.1"/>
    </source>
</evidence>
<proteinExistence type="predicted"/>
<gene>
    <name evidence="3" type="ORF">GJ697_00610</name>
</gene>
<evidence type="ECO:0000259" key="2">
    <source>
        <dbReference type="Pfam" id="PF07589"/>
    </source>
</evidence>
<protein>
    <submittedName>
        <fullName evidence="3">PEP-CTERM sorting domain-containing protein</fullName>
    </submittedName>
</protein>
<keyword evidence="4" id="KW-1185">Reference proteome</keyword>